<dbReference type="Gene3D" id="3.40.640.10">
    <property type="entry name" value="Type I PLP-dependent aspartate aminotransferase-like (Major domain)"/>
    <property type="match status" value="1"/>
</dbReference>
<comment type="cofactor">
    <cofactor evidence="1 5">
        <name>pyridoxal 5'-phosphate</name>
        <dbReference type="ChEBI" id="CHEBI:597326"/>
    </cofactor>
</comment>
<dbReference type="InterPro" id="IPR000277">
    <property type="entry name" value="Cys/Met-Metab_PyrdxlP-dep_enz"/>
</dbReference>
<dbReference type="Gene3D" id="3.90.1150.10">
    <property type="entry name" value="Aspartate Aminotransferase, domain 1"/>
    <property type="match status" value="1"/>
</dbReference>
<evidence type="ECO:0000313" key="6">
    <source>
        <dbReference type="EMBL" id="TCL38646.1"/>
    </source>
</evidence>
<accession>A0A4R1PZQ7</accession>
<sequence length="377" mass="40916">MEFCSKVAHVGLCTDEKTGAISTPVYQTATFRHPGLGQSTGFDYSRTQNPTRKVLEEAVADLENGAAGFAFSSGMAAVSGVLMIYSSGDHLVVVEDCYGGTYRILDKVFARFGITTTFVDSSDLDEIAQAVTGNTKAILVETPTNPLMKIADIRQIAQLARRHNLHCIVDNTFLTPYYQRPLELGADIVIHSGTKYLSGHNDVLCGIVVARDAELAEKIRFIQNATGAVLGPQDSWLLLRGMKTLALRMDRHNENAGKVAQWLTTHPKVEQVYYPGLSSHPGREIQESQASGYGGMLSFTVTDQALVPQVLAKVKLLQFAESLGGVESLITFPAAQTHADIPADIRARLGISECLLRLSVGIEHVDDIIQDLEQALG</sequence>
<protein>
    <submittedName>
        <fullName evidence="6">Cystathionine gamma-synthase</fullName>
    </submittedName>
</protein>
<dbReference type="GO" id="GO:0016846">
    <property type="term" value="F:carbon-sulfur lyase activity"/>
    <property type="evidence" value="ECO:0007669"/>
    <property type="project" value="TreeGrafter"/>
</dbReference>
<reference evidence="6 7" key="1">
    <citation type="submission" date="2019-03" db="EMBL/GenBank/DDBJ databases">
        <title>Genomic Encyclopedia of Type Strains, Phase IV (KMG-IV): sequencing the most valuable type-strain genomes for metagenomic binning, comparative biology and taxonomic classification.</title>
        <authorList>
            <person name="Goeker M."/>
        </authorList>
    </citation>
    <scope>NUCLEOTIDE SEQUENCE [LARGE SCALE GENOMIC DNA]</scope>
    <source>
        <strain evidence="6 7">DSM 15969</strain>
    </source>
</reference>
<dbReference type="SUPFAM" id="SSF53383">
    <property type="entry name" value="PLP-dependent transferases"/>
    <property type="match status" value="1"/>
</dbReference>
<proteinExistence type="inferred from homology"/>
<dbReference type="RefSeq" id="WP_132076722.1">
    <property type="nucleotide sequence ID" value="NZ_SLUI01000003.1"/>
</dbReference>
<dbReference type="Pfam" id="PF01053">
    <property type="entry name" value="Cys_Met_Meta_PP"/>
    <property type="match status" value="1"/>
</dbReference>
<evidence type="ECO:0000256" key="2">
    <source>
        <dbReference type="ARBA" id="ARBA00009077"/>
    </source>
</evidence>
<dbReference type="EMBL" id="SLUI01000003">
    <property type="protein sequence ID" value="TCL38646.1"/>
    <property type="molecule type" value="Genomic_DNA"/>
</dbReference>
<dbReference type="GO" id="GO:0005737">
    <property type="term" value="C:cytoplasm"/>
    <property type="evidence" value="ECO:0007669"/>
    <property type="project" value="TreeGrafter"/>
</dbReference>
<evidence type="ECO:0000256" key="4">
    <source>
        <dbReference type="PIRSR" id="PIRSR001434-2"/>
    </source>
</evidence>
<gene>
    <name evidence="6" type="ORF">EV210_103119</name>
</gene>
<dbReference type="AlphaFoldDB" id="A0A4R1PZQ7"/>
<evidence type="ECO:0000256" key="3">
    <source>
        <dbReference type="ARBA" id="ARBA00022898"/>
    </source>
</evidence>
<dbReference type="GO" id="GO:0030170">
    <property type="term" value="F:pyridoxal phosphate binding"/>
    <property type="evidence" value="ECO:0007669"/>
    <property type="project" value="InterPro"/>
</dbReference>
<keyword evidence="7" id="KW-1185">Reference proteome</keyword>
<dbReference type="PROSITE" id="PS00868">
    <property type="entry name" value="CYS_MET_METAB_PP"/>
    <property type="match status" value="1"/>
</dbReference>
<evidence type="ECO:0000313" key="7">
    <source>
        <dbReference type="Proteomes" id="UP000295063"/>
    </source>
</evidence>
<dbReference type="InterPro" id="IPR015422">
    <property type="entry name" value="PyrdxlP-dep_Trfase_small"/>
</dbReference>
<dbReference type="PIRSF" id="PIRSF001434">
    <property type="entry name" value="CGS"/>
    <property type="match status" value="1"/>
</dbReference>
<evidence type="ECO:0000256" key="1">
    <source>
        <dbReference type="ARBA" id="ARBA00001933"/>
    </source>
</evidence>
<dbReference type="PANTHER" id="PTHR11808">
    <property type="entry name" value="TRANS-SULFURATION ENZYME FAMILY MEMBER"/>
    <property type="match status" value="1"/>
</dbReference>
<dbReference type="InterPro" id="IPR054542">
    <property type="entry name" value="Cys_met_metab_PP"/>
</dbReference>
<dbReference type="InterPro" id="IPR015421">
    <property type="entry name" value="PyrdxlP-dep_Trfase_major"/>
</dbReference>
<dbReference type="InterPro" id="IPR015424">
    <property type="entry name" value="PyrdxlP-dep_Trfase"/>
</dbReference>
<evidence type="ECO:0000256" key="5">
    <source>
        <dbReference type="RuleBase" id="RU362118"/>
    </source>
</evidence>
<dbReference type="GO" id="GO:0019346">
    <property type="term" value="P:transsulfuration"/>
    <property type="evidence" value="ECO:0007669"/>
    <property type="project" value="InterPro"/>
</dbReference>
<comment type="caution">
    <text evidence="6">The sequence shown here is derived from an EMBL/GenBank/DDBJ whole genome shotgun (WGS) entry which is preliminary data.</text>
</comment>
<dbReference type="FunFam" id="3.40.640.10:FF:000009">
    <property type="entry name" value="Cystathionine gamma-synthase homolog"/>
    <property type="match status" value="1"/>
</dbReference>
<feature type="modified residue" description="N6-(pyridoxal phosphate)lysine" evidence="4">
    <location>
        <position position="195"/>
    </location>
</feature>
<comment type="similarity">
    <text evidence="2 5">Belongs to the trans-sulfuration enzymes family.</text>
</comment>
<dbReference type="PANTHER" id="PTHR11808:SF90">
    <property type="entry name" value="CYSTATHIONINE GAMMA-SYNTHASE"/>
    <property type="match status" value="1"/>
</dbReference>
<name>A0A4R1PZQ7_9FIRM</name>
<dbReference type="CDD" id="cd00614">
    <property type="entry name" value="CGS_like"/>
    <property type="match status" value="1"/>
</dbReference>
<dbReference type="OrthoDB" id="9780685at2"/>
<dbReference type="GO" id="GO:0009086">
    <property type="term" value="P:methionine biosynthetic process"/>
    <property type="evidence" value="ECO:0007669"/>
    <property type="project" value="UniProtKB-ARBA"/>
</dbReference>
<organism evidence="6 7">
    <name type="scientific">Anaerospora hongkongensis</name>
    <dbReference type="NCBI Taxonomy" id="244830"/>
    <lineage>
        <taxon>Bacteria</taxon>
        <taxon>Bacillati</taxon>
        <taxon>Bacillota</taxon>
        <taxon>Negativicutes</taxon>
        <taxon>Selenomonadales</taxon>
        <taxon>Sporomusaceae</taxon>
        <taxon>Anaerospora</taxon>
    </lineage>
</organism>
<dbReference type="Proteomes" id="UP000295063">
    <property type="component" value="Unassembled WGS sequence"/>
</dbReference>
<dbReference type="FunFam" id="3.90.1150.10:FF:000033">
    <property type="entry name" value="Cystathionine gamma-synthase"/>
    <property type="match status" value="1"/>
</dbReference>
<keyword evidence="3 4" id="KW-0663">Pyridoxal phosphate</keyword>